<proteinExistence type="predicted"/>
<name>A0ABT2GY67_9MICO</name>
<evidence type="ECO:0000313" key="2">
    <source>
        <dbReference type="Proteomes" id="UP001165586"/>
    </source>
</evidence>
<dbReference type="EMBL" id="JANLCJ010000001">
    <property type="protein sequence ID" value="MCS5732877.1"/>
    <property type="molecule type" value="Genomic_DNA"/>
</dbReference>
<dbReference type="Proteomes" id="UP001165586">
    <property type="component" value="Unassembled WGS sequence"/>
</dbReference>
<comment type="caution">
    <text evidence="1">The sequence shown here is derived from an EMBL/GenBank/DDBJ whole genome shotgun (WGS) entry which is preliminary data.</text>
</comment>
<reference evidence="1" key="1">
    <citation type="submission" date="2022-08" db="EMBL/GenBank/DDBJ databases">
        <authorList>
            <person name="Deng Y."/>
            <person name="Han X.-F."/>
            <person name="Zhang Y.-Q."/>
        </authorList>
    </citation>
    <scope>NUCLEOTIDE SEQUENCE</scope>
    <source>
        <strain evidence="1">CPCC 203386</strain>
    </source>
</reference>
<organism evidence="1 2">
    <name type="scientific">Herbiconiux daphne</name>
    <dbReference type="NCBI Taxonomy" id="2970914"/>
    <lineage>
        <taxon>Bacteria</taxon>
        <taxon>Bacillati</taxon>
        <taxon>Actinomycetota</taxon>
        <taxon>Actinomycetes</taxon>
        <taxon>Micrococcales</taxon>
        <taxon>Microbacteriaceae</taxon>
        <taxon>Herbiconiux</taxon>
    </lineage>
</organism>
<keyword evidence="2" id="KW-1185">Reference proteome</keyword>
<gene>
    <name evidence="1" type="ORF">N1032_03860</name>
</gene>
<protein>
    <submittedName>
        <fullName evidence="1">Uncharacterized protein</fullName>
    </submittedName>
</protein>
<sequence length="94" mass="10848">MTPRWEPSSEKHGVPRHDQIHAILHASYVRILDGQVPEGRIVIYIGPAHAQTDRELEILVHEHPDSGKEASIFHAMPLGPKYRRFRLENPDGWR</sequence>
<dbReference type="RefSeq" id="WP_259537546.1">
    <property type="nucleotide sequence ID" value="NZ_JANLCJ010000001.1"/>
</dbReference>
<evidence type="ECO:0000313" key="1">
    <source>
        <dbReference type="EMBL" id="MCS5732877.1"/>
    </source>
</evidence>
<accession>A0ABT2GY67</accession>